<reference evidence="9 10" key="1">
    <citation type="submission" date="2020-08" db="EMBL/GenBank/DDBJ databases">
        <title>Genome sequence of Weissella diestrammenae KACC 16890T.</title>
        <authorList>
            <person name="Hyun D.-W."/>
            <person name="Bae J.-W."/>
        </authorList>
    </citation>
    <scope>NUCLEOTIDE SEQUENCE [LARGE SCALE GENOMIC DNA]</scope>
    <source>
        <strain evidence="9 10">KACC 16890</strain>
    </source>
</reference>
<keyword evidence="3 7" id="KW-0812">Transmembrane</keyword>
<dbReference type="KEGG" id="wdi:H9L19_02305"/>
<feature type="compositionally biased region" description="Gly residues" evidence="6">
    <location>
        <begin position="399"/>
        <end position="409"/>
    </location>
</feature>
<dbReference type="InterPro" id="IPR050250">
    <property type="entry name" value="Macrolide_Exporter_MacB"/>
</dbReference>
<evidence type="ECO:0000256" key="1">
    <source>
        <dbReference type="ARBA" id="ARBA00004651"/>
    </source>
</evidence>
<dbReference type="PANTHER" id="PTHR30572">
    <property type="entry name" value="MEMBRANE COMPONENT OF TRANSPORTER-RELATED"/>
    <property type="match status" value="1"/>
</dbReference>
<feature type="transmembrane region" description="Helical" evidence="7">
    <location>
        <begin position="353"/>
        <end position="374"/>
    </location>
</feature>
<feature type="transmembrane region" description="Helical" evidence="7">
    <location>
        <begin position="20"/>
        <end position="38"/>
    </location>
</feature>
<dbReference type="Pfam" id="PF02687">
    <property type="entry name" value="FtsX"/>
    <property type="match status" value="1"/>
</dbReference>
<dbReference type="Proteomes" id="UP000515800">
    <property type="component" value="Chromosome"/>
</dbReference>
<comment type="subcellular location">
    <subcellularLocation>
        <location evidence="1">Cell membrane</location>
        <topology evidence="1">Multi-pass membrane protein</topology>
    </subcellularLocation>
</comment>
<evidence type="ECO:0000256" key="7">
    <source>
        <dbReference type="SAM" id="Phobius"/>
    </source>
</evidence>
<evidence type="ECO:0000256" key="6">
    <source>
        <dbReference type="SAM" id="MobiDB-lite"/>
    </source>
</evidence>
<feature type="transmembrane region" description="Helical" evidence="7">
    <location>
        <begin position="446"/>
        <end position="469"/>
    </location>
</feature>
<dbReference type="InterPro" id="IPR003838">
    <property type="entry name" value="ABC3_permease_C"/>
</dbReference>
<dbReference type="EMBL" id="CP060724">
    <property type="protein sequence ID" value="QNN75720.1"/>
    <property type="molecule type" value="Genomic_DNA"/>
</dbReference>
<keyword evidence="2" id="KW-1003">Cell membrane</keyword>
<keyword evidence="10" id="KW-1185">Reference proteome</keyword>
<evidence type="ECO:0000313" key="9">
    <source>
        <dbReference type="EMBL" id="QNN75720.1"/>
    </source>
</evidence>
<proteinExistence type="predicted"/>
<accession>A0A7G9T6J5</accession>
<sequence length="480" mass="50572">MNFFKRAWITLWARKGRTALLIITSSVILVFVMAGLIIQNAALTSAKSASDAVGSTVTLTANRDKMFAKMRSQSDSSDTKPTMTIPTTSETKVKKIAALSNVQTYNITNSVSVNASGFKAVTTTSSSEQNKFGGGVGNPDQVSTTGDITISGTSTTAALESFKTSQAKMTSGRGLKTSDLNTNHIVIENELALANGLKVGDTIKITNSTDATKITSLKIVGIYKQSTTETGMQRNDPANVIYGAYTLVNTIAGTENQVSQVTFNMAEPAKTATFVKTAKKILNDSQMSLTSDAADYQRAAKNMKAVASLASKIIWVVAIAGALILGLIILLTTRERRREIGILVSLGESKFKVMAQLFTELLIVLFVALGIATATGTTVSNMVGQSLVTQQQQTTQQSGQGGMPGGGNKPSGAPTNGGSAPSAMGNQTKSQQTSSQLKNTLSIGSILKLGAVAILIALLSVFGGSFMILRMRPKRILQND</sequence>
<evidence type="ECO:0000313" key="10">
    <source>
        <dbReference type="Proteomes" id="UP000515800"/>
    </source>
</evidence>
<organism evidence="9 10">
    <name type="scientific">Weissella diestrammenae</name>
    <dbReference type="NCBI Taxonomy" id="1162633"/>
    <lineage>
        <taxon>Bacteria</taxon>
        <taxon>Bacillati</taxon>
        <taxon>Bacillota</taxon>
        <taxon>Bacilli</taxon>
        <taxon>Lactobacillales</taxon>
        <taxon>Lactobacillaceae</taxon>
        <taxon>Weissella</taxon>
    </lineage>
</organism>
<evidence type="ECO:0000256" key="2">
    <source>
        <dbReference type="ARBA" id="ARBA00022475"/>
    </source>
</evidence>
<dbReference type="PANTHER" id="PTHR30572:SF9">
    <property type="entry name" value="ABC TRANSPORTER PERMEASE PROTEIN"/>
    <property type="match status" value="1"/>
</dbReference>
<dbReference type="GO" id="GO:0005886">
    <property type="term" value="C:plasma membrane"/>
    <property type="evidence" value="ECO:0007669"/>
    <property type="project" value="UniProtKB-SubCell"/>
</dbReference>
<evidence type="ECO:0000259" key="8">
    <source>
        <dbReference type="Pfam" id="PF02687"/>
    </source>
</evidence>
<feature type="transmembrane region" description="Helical" evidence="7">
    <location>
        <begin position="313"/>
        <end position="332"/>
    </location>
</feature>
<dbReference type="RefSeq" id="WP_187529552.1">
    <property type="nucleotide sequence ID" value="NZ_CP060724.1"/>
</dbReference>
<feature type="region of interest" description="Disordered" evidence="6">
    <location>
        <begin position="390"/>
        <end position="433"/>
    </location>
</feature>
<dbReference type="AlphaFoldDB" id="A0A7G9T6J5"/>
<protein>
    <submittedName>
        <fullName evidence="9">ABC transporter permease</fullName>
    </submittedName>
</protein>
<evidence type="ECO:0000256" key="5">
    <source>
        <dbReference type="ARBA" id="ARBA00023136"/>
    </source>
</evidence>
<evidence type="ECO:0000256" key="4">
    <source>
        <dbReference type="ARBA" id="ARBA00022989"/>
    </source>
</evidence>
<feature type="domain" description="ABC3 transporter permease C-terminal" evidence="8">
    <location>
        <begin position="313"/>
        <end position="472"/>
    </location>
</feature>
<gene>
    <name evidence="9" type="ORF">H9L19_02305</name>
</gene>
<keyword evidence="4 7" id="KW-1133">Transmembrane helix</keyword>
<keyword evidence="5 7" id="KW-0472">Membrane</keyword>
<name>A0A7G9T6J5_9LACO</name>
<evidence type="ECO:0000256" key="3">
    <source>
        <dbReference type="ARBA" id="ARBA00022692"/>
    </source>
</evidence>
<dbReference type="GO" id="GO:0022857">
    <property type="term" value="F:transmembrane transporter activity"/>
    <property type="evidence" value="ECO:0007669"/>
    <property type="project" value="TreeGrafter"/>
</dbReference>